<dbReference type="SUPFAM" id="SSF52218">
    <property type="entry name" value="Flavoproteins"/>
    <property type="match status" value="1"/>
</dbReference>
<evidence type="ECO:0000313" key="4">
    <source>
        <dbReference type="EMBL" id="TFH68889.1"/>
    </source>
</evidence>
<keyword evidence="1" id="KW-0285">Flavoprotein</keyword>
<accession>A0A4Y8UMM4</accession>
<evidence type="ECO:0000259" key="3">
    <source>
        <dbReference type="PROSITE" id="PS50902"/>
    </source>
</evidence>
<dbReference type="OrthoDB" id="5736081at2"/>
<dbReference type="Pfam" id="PF03358">
    <property type="entry name" value="FMN_red"/>
    <property type="match status" value="1"/>
</dbReference>
<dbReference type="InterPro" id="IPR005025">
    <property type="entry name" value="FMN_Rdtase-like_dom"/>
</dbReference>
<keyword evidence="2" id="KW-0288">FMN</keyword>
<evidence type="ECO:0000256" key="1">
    <source>
        <dbReference type="ARBA" id="ARBA00022630"/>
    </source>
</evidence>
<evidence type="ECO:0000256" key="2">
    <source>
        <dbReference type="ARBA" id="ARBA00022643"/>
    </source>
</evidence>
<dbReference type="GO" id="GO:0010181">
    <property type="term" value="F:FMN binding"/>
    <property type="evidence" value="ECO:0007669"/>
    <property type="project" value="InterPro"/>
</dbReference>
<protein>
    <submittedName>
        <fullName evidence="4">Flavodoxin family protein</fullName>
    </submittedName>
</protein>
<dbReference type="InterPro" id="IPR029039">
    <property type="entry name" value="Flavoprotein-like_sf"/>
</dbReference>
<name>A0A4Y8UMM4_9GAMM</name>
<dbReference type="PROSITE" id="PS50902">
    <property type="entry name" value="FLAVODOXIN_LIKE"/>
    <property type="match status" value="1"/>
</dbReference>
<organism evidence="4 5">
    <name type="scientific">Gammaproteobacteria bacterium LSUCC0057</name>
    <dbReference type="NCBI Taxonomy" id="2559237"/>
    <lineage>
        <taxon>Bacteria</taxon>
        <taxon>Pseudomonadati</taxon>
        <taxon>Pseudomonadota</taxon>
        <taxon>Gammaproteobacteria</taxon>
        <taxon>Cellvibrionales</taxon>
        <taxon>Porticoccaceae</taxon>
        <taxon>SAR92 clade</taxon>
    </lineage>
</organism>
<dbReference type="Proteomes" id="UP000298133">
    <property type="component" value="Unassembled WGS sequence"/>
</dbReference>
<dbReference type="GO" id="GO:0016491">
    <property type="term" value="F:oxidoreductase activity"/>
    <property type="evidence" value="ECO:0007669"/>
    <property type="project" value="InterPro"/>
</dbReference>
<sequence length="157" mass="16497">MTNSADNGQIAIIYHSQTGHALALAQAAAAGVAANSEMQAALCPALDSGLNALVDCRAVIFATPENFGTMSGGLKDFFDRTYYPAEPLQLNKPYALLVSAGNDGRGAVRDVERICRGYPLRKVAEAVIVRGDITDQQLQRAEELGGALASGVELGIF</sequence>
<dbReference type="EMBL" id="SPIA01000001">
    <property type="protein sequence ID" value="TFH68889.1"/>
    <property type="molecule type" value="Genomic_DNA"/>
</dbReference>
<feature type="domain" description="Flavodoxin-like" evidence="3">
    <location>
        <begin position="10"/>
        <end position="157"/>
    </location>
</feature>
<gene>
    <name evidence="4" type="ORF">E3W66_02770</name>
</gene>
<dbReference type="InterPro" id="IPR008254">
    <property type="entry name" value="Flavodoxin/NO_synth"/>
</dbReference>
<comment type="caution">
    <text evidence="4">The sequence shown here is derived from an EMBL/GenBank/DDBJ whole genome shotgun (WGS) entry which is preliminary data.</text>
</comment>
<evidence type="ECO:0000313" key="5">
    <source>
        <dbReference type="Proteomes" id="UP000298133"/>
    </source>
</evidence>
<dbReference type="AlphaFoldDB" id="A0A4Y8UMM4"/>
<dbReference type="Gene3D" id="3.40.50.360">
    <property type="match status" value="1"/>
</dbReference>
<keyword evidence="5" id="KW-1185">Reference proteome</keyword>
<proteinExistence type="predicted"/>
<reference evidence="4 5" key="1">
    <citation type="submission" date="2019-03" db="EMBL/GenBank/DDBJ databases">
        <title>Draft genome of Gammaproteobacteria bacterium LSUCC0057, a member of the SAR92 clade.</title>
        <authorList>
            <person name="Lanclos V.C."/>
            <person name="Doiron C."/>
            <person name="Henson M.W."/>
            <person name="Thrash J.C."/>
        </authorList>
    </citation>
    <scope>NUCLEOTIDE SEQUENCE [LARGE SCALE GENOMIC DNA]</scope>
    <source>
        <strain evidence="4 5">LSUCC0057</strain>
    </source>
</reference>